<proteinExistence type="inferred from homology"/>
<dbReference type="EMBL" id="NAEP01000056">
    <property type="protein sequence ID" value="PDQ34335.1"/>
    <property type="molecule type" value="Genomic_DNA"/>
</dbReference>
<dbReference type="InterPro" id="IPR051393">
    <property type="entry name" value="ABC_transporter_permease"/>
</dbReference>
<feature type="transmembrane region" description="Helical" evidence="7">
    <location>
        <begin position="213"/>
        <end position="233"/>
    </location>
</feature>
<evidence type="ECO:0000256" key="1">
    <source>
        <dbReference type="ARBA" id="ARBA00004651"/>
    </source>
</evidence>
<evidence type="ECO:0000256" key="5">
    <source>
        <dbReference type="ARBA" id="ARBA00022989"/>
    </source>
</evidence>
<evidence type="ECO:0000259" key="8">
    <source>
        <dbReference type="PROSITE" id="PS50928"/>
    </source>
</evidence>
<dbReference type="SUPFAM" id="SSF161098">
    <property type="entry name" value="MetI-like"/>
    <property type="match status" value="1"/>
</dbReference>
<keyword evidence="6 7" id="KW-0472">Membrane</keyword>
<keyword evidence="3" id="KW-1003">Cell membrane</keyword>
<comment type="caution">
    <text evidence="9">The sequence shown here is derived from an EMBL/GenBank/DDBJ whole genome shotgun (WGS) entry which is preliminary data.</text>
</comment>
<comment type="similarity">
    <text evidence="7">Belongs to the binding-protein-dependent transport system permease family.</text>
</comment>
<keyword evidence="5 7" id="KW-1133">Transmembrane helix</keyword>
<comment type="subcellular location">
    <subcellularLocation>
        <location evidence="1 7">Cell membrane</location>
        <topology evidence="1 7">Multi-pass membrane protein</topology>
    </subcellularLocation>
</comment>
<feature type="transmembrane region" description="Helical" evidence="7">
    <location>
        <begin position="73"/>
        <end position="98"/>
    </location>
</feature>
<dbReference type="GO" id="GO:0005886">
    <property type="term" value="C:plasma membrane"/>
    <property type="evidence" value="ECO:0007669"/>
    <property type="project" value="UniProtKB-SubCell"/>
</dbReference>
<reference evidence="10" key="1">
    <citation type="submission" date="2017-03" db="EMBL/GenBank/DDBJ databases">
        <authorList>
            <person name="Lund M.B."/>
        </authorList>
    </citation>
    <scope>NUCLEOTIDE SEQUENCE [LARGE SCALE GENOMIC DNA]</scope>
</reference>
<evidence type="ECO:0000256" key="3">
    <source>
        <dbReference type="ARBA" id="ARBA00022475"/>
    </source>
</evidence>
<gene>
    <name evidence="9" type="ORF">B5766_11875</name>
</gene>
<dbReference type="InterPro" id="IPR035906">
    <property type="entry name" value="MetI-like_sf"/>
</dbReference>
<dbReference type="CDD" id="cd06261">
    <property type="entry name" value="TM_PBP2"/>
    <property type="match status" value="1"/>
</dbReference>
<keyword evidence="2 7" id="KW-0813">Transport</keyword>
<feature type="transmembrane region" description="Helical" evidence="7">
    <location>
        <begin position="110"/>
        <end position="130"/>
    </location>
</feature>
<evidence type="ECO:0000313" key="9">
    <source>
        <dbReference type="EMBL" id="PDQ34335.1"/>
    </source>
</evidence>
<evidence type="ECO:0000256" key="4">
    <source>
        <dbReference type="ARBA" id="ARBA00022692"/>
    </source>
</evidence>
<feature type="domain" description="ABC transmembrane type-1" evidence="8">
    <location>
        <begin position="73"/>
        <end position="286"/>
    </location>
</feature>
<dbReference type="InterPro" id="IPR000515">
    <property type="entry name" value="MetI-like"/>
</dbReference>
<dbReference type="PROSITE" id="PS50928">
    <property type="entry name" value="ABC_TM1"/>
    <property type="match status" value="1"/>
</dbReference>
<name>A0A2A6FN76_9MICO</name>
<organism evidence="9 10">
    <name type="scientific">Candidatus Lumbricidiphila eiseniae</name>
    <dbReference type="NCBI Taxonomy" id="1969409"/>
    <lineage>
        <taxon>Bacteria</taxon>
        <taxon>Bacillati</taxon>
        <taxon>Actinomycetota</taxon>
        <taxon>Actinomycetes</taxon>
        <taxon>Micrococcales</taxon>
        <taxon>Microbacteriaceae</taxon>
        <taxon>Candidatus Lumbricidiphila</taxon>
    </lineage>
</organism>
<evidence type="ECO:0000313" key="10">
    <source>
        <dbReference type="Proteomes" id="UP000219994"/>
    </source>
</evidence>
<feature type="transmembrane region" description="Helical" evidence="7">
    <location>
        <begin position="265"/>
        <end position="290"/>
    </location>
</feature>
<dbReference type="PANTHER" id="PTHR30193:SF41">
    <property type="entry name" value="DIACETYLCHITOBIOSE UPTAKE SYSTEM PERMEASE PROTEIN NGCF"/>
    <property type="match status" value="1"/>
</dbReference>
<evidence type="ECO:0000256" key="2">
    <source>
        <dbReference type="ARBA" id="ARBA00022448"/>
    </source>
</evidence>
<dbReference type="GO" id="GO:0055085">
    <property type="term" value="P:transmembrane transport"/>
    <property type="evidence" value="ECO:0007669"/>
    <property type="project" value="InterPro"/>
</dbReference>
<protein>
    <submittedName>
        <fullName evidence="9">ABC transporter permease</fullName>
    </submittedName>
</protein>
<accession>A0A2A6FN76</accession>
<dbReference type="Gene3D" id="1.10.3720.10">
    <property type="entry name" value="MetI-like"/>
    <property type="match status" value="1"/>
</dbReference>
<evidence type="ECO:0000256" key="7">
    <source>
        <dbReference type="RuleBase" id="RU363032"/>
    </source>
</evidence>
<dbReference type="Proteomes" id="UP000219994">
    <property type="component" value="Unassembled WGS sequence"/>
</dbReference>
<dbReference type="AlphaFoldDB" id="A0A2A6FN76"/>
<keyword evidence="4 7" id="KW-0812">Transmembrane</keyword>
<feature type="transmembrane region" description="Helical" evidence="7">
    <location>
        <begin position="12"/>
        <end position="35"/>
    </location>
</feature>
<dbReference type="PANTHER" id="PTHR30193">
    <property type="entry name" value="ABC TRANSPORTER PERMEASE PROTEIN"/>
    <property type="match status" value="1"/>
</dbReference>
<dbReference type="Pfam" id="PF00528">
    <property type="entry name" value="BPD_transp_1"/>
    <property type="match status" value="1"/>
</dbReference>
<feature type="transmembrane region" description="Helical" evidence="7">
    <location>
        <begin position="159"/>
        <end position="183"/>
    </location>
</feature>
<evidence type="ECO:0000256" key="6">
    <source>
        <dbReference type="ARBA" id="ARBA00023136"/>
    </source>
</evidence>
<sequence>MSTHTQPHARHRIGLAPLAVLALLLYAAFLIYPLVQSFITSLTNRNVLNATNAFIGFANFAELVHDERFLRSLGFTLVVVLFVTVVSNVFGLLFAMLLNGPARHYKIMRTLVFIPQVLSGVIVAFMWRSILTENGLLNSVLQGTGLTQQPISWLGTPELATLSICVVVSWMTIAFTTVVYTAALQSVPAELHEAARMDGAGPLNRFRNVTLPMIAPGTTISVTLTLITTLKLFDVIAVLTGGGPANSTKSVAFYLIDVAFTSNRFGYASAIAMVLLALTAVVAYGVTYLLRRREAHL</sequence>